<dbReference type="KEGG" id="cot:CORT_0D00350"/>
<dbReference type="AlphaFoldDB" id="H8X5X0"/>
<dbReference type="OrthoDB" id="18529at2759"/>
<dbReference type="GO" id="GO:0005762">
    <property type="term" value="C:mitochondrial large ribosomal subunit"/>
    <property type="evidence" value="ECO:0007669"/>
    <property type="project" value="InterPro"/>
</dbReference>
<dbReference type="GeneID" id="14540144"/>
<dbReference type="Pfam" id="PF18126">
    <property type="entry name" value="Mitoc_mL59"/>
    <property type="match status" value="1"/>
</dbReference>
<evidence type="ECO:0000313" key="2">
    <source>
        <dbReference type="EMBL" id="CCG22884.1"/>
    </source>
</evidence>
<dbReference type="Proteomes" id="UP000005018">
    <property type="component" value="Chromosome 4"/>
</dbReference>
<reference evidence="2 3" key="1">
    <citation type="journal article" date="2012" name="PLoS ONE">
        <title>Sequence and analysis of the genome of the pathogenic yeast Candida orthopsilosis.</title>
        <authorList>
            <person name="Riccombeni A."/>
            <person name="Vidanes G."/>
            <person name="Proux-Wera E."/>
            <person name="Wolfe K.H."/>
            <person name="Butler G."/>
        </authorList>
    </citation>
    <scope>NUCLEOTIDE SEQUENCE [LARGE SCALE GENOMIC DNA]</scope>
    <source>
        <strain evidence="2 3">Co 90-125</strain>
    </source>
</reference>
<organism evidence="2 3">
    <name type="scientific">Candida orthopsilosis (strain 90-125)</name>
    <name type="common">Yeast</name>
    <dbReference type="NCBI Taxonomy" id="1136231"/>
    <lineage>
        <taxon>Eukaryota</taxon>
        <taxon>Fungi</taxon>
        <taxon>Dikarya</taxon>
        <taxon>Ascomycota</taxon>
        <taxon>Saccharomycotina</taxon>
        <taxon>Pichiomycetes</taxon>
        <taxon>Debaryomycetaceae</taxon>
        <taxon>Candida/Lodderomyces clade</taxon>
        <taxon>Candida</taxon>
    </lineage>
</organism>
<dbReference type="eggNOG" id="ENOG502S29G">
    <property type="taxonomic scope" value="Eukaryota"/>
</dbReference>
<dbReference type="PANTHER" id="PTHR28041">
    <property type="entry name" value="54S RIBOSOMAL PROTEIN L25, MITOCHONDRIAL"/>
    <property type="match status" value="1"/>
</dbReference>
<feature type="domain" description="Large ribosomal subunit protein mL59" evidence="1">
    <location>
        <begin position="51"/>
        <end position="175"/>
    </location>
</feature>
<protein>
    <submittedName>
        <fullName evidence="2">Mrpl25 protein</fullName>
    </submittedName>
</protein>
<keyword evidence="3" id="KW-1185">Reference proteome</keyword>
<name>H8X5X0_CANO9</name>
<proteinExistence type="predicted"/>
<dbReference type="RefSeq" id="XP_003869021.1">
    <property type="nucleotide sequence ID" value="XM_003868972.1"/>
</dbReference>
<accession>H8X5X0</accession>
<evidence type="ECO:0000313" key="3">
    <source>
        <dbReference type="Proteomes" id="UP000005018"/>
    </source>
</evidence>
<dbReference type="PANTHER" id="PTHR28041:SF1">
    <property type="entry name" value="LARGE RIBOSOMAL SUBUNIT PROTEIN ML59"/>
    <property type="match status" value="1"/>
</dbReference>
<dbReference type="InterPro" id="IPR040922">
    <property type="entry name" value="Ribosomal_mL59_dom"/>
</dbReference>
<dbReference type="HOGENOM" id="CLU_076154_2_0_1"/>
<gene>
    <name evidence="2" type="ORF">CORT_0D00350</name>
</gene>
<evidence type="ECO:0000259" key="1">
    <source>
        <dbReference type="Pfam" id="PF18126"/>
    </source>
</evidence>
<sequence length="193" mass="22839">MCSYQLKCKICTKFFFLFFSFSTRIEVYGNTSSTNDNMSITAKEAFAKIPQKLHNFFIKYPPRPFSEYKNGPSITSDPKRNPFFPNKNTETGRWHSSLYSRRRSADLFKLAKKFGIQDLLPPTPRKFHEDKYVNKKWMQGMVQPAGRADQAELEEKFKKREEAIKNMDKIIAKARPGYKKLLKKRQERKPTWF</sequence>
<dbReference type="GO" id="GO:0003735">
    <property type="term" value="F:structural constituent of ribosome"/>
    <property type="evidence" value="ECO:0007669"/>
    <property type="project" value="InterPro"/>
</dbReference>
<dbReference type="EMBL" id="HE681722">
    <property type="protein sequence ID" value="CCG22884.1"/>
    <property type="molecule type" value="Genomic_DNA"/>
</dbReference>
<dbReference type="InterPro" id="IPR037507">
    <property type="entry name" value="Ribosomal_mL59"/>
</dbReference>